<sequence length="401" mass="42986">MRGGRNGFPSRRIRRNHAAVLLALLAAQPAANPAQAGSANPRRDCKRPGGAVQQAICAAPNLIAAESRIADLYAELRAALPAERRQSLQAEQRAWAVALDECGKAAEAGTGPCLAARMNLRLAELRRMKSQLAVETAVAGIPDDPKKSAETLRAFGGEPRAAAWLAYLARFEPASGVTAGEGDAARLRAVAEAGKGGGMLEGDTDPGKDAGLLLLLRLTMQNDQNERLLACPHLFLFKRHGALAYDAFGPIHGSSLDAGAPYCKPADGLFTQPAWRAVARAFEPARQPRSEAPGSIRFAYLARIATEELRMSLQPQDFAAGGPARLGKAIGTIRQWPDNKAWPRQDRERLIAALPAAERQTVQWLIDKRGFTPKAAKRTATGLVATYLEQWNGFVENPDGG</sequence>
<accession>A0A2S9QBF0</accession>
<evidence type="ECO:0000313" key="3">
    <source>
        <dbReference type="EMBL" id="PRH86664.1"/>
    </source>
</evidence>
<gene>
    <name evidence="3" type="ORF">C5L14_15225</name>
</gene>
<dbReference type="EMBL" id="PUEJ01000005">
    <property type="protein sequence ID" value="PRH86664.1"/>
    <property type="molecule type" value="Genomic_DNA"/>
</dbReference>
<organism evidence="3 4">
    <name type="scientific">Labrys okinawensis</name>
    <dbReference type="NCBI Taxonomy" id="346911"/>
    <lineage>
        <taxon>Bacteria</taxon>
        <taxon>Pseudomonadati</taxon>
        <taxon>Pseudomonadota</taxon>
        <taxon>Alphaproteobacteria</taxon>
        <taxon>Hyphomicrobiales</taxon>
        <taxon>Xanthobacteraceae</taxon>
        <taxon>Labrys</taxon>
    </lineage>
</organism>
<dbReference type="OrthoDB" id="5957809at2"/>
<dbReference type="PANTHER" id="PTHR37549">
    <property type="entry name" value="LIPOPROTEIN LPRI"/>
    <property type="match status" value="1"/>
</dbReference>
<name>A0A2S9QBF0_9HYPH</name>
<evidence type="ECO:0000313" key="4">
    <source>
        <dbReference type="Proteomes" id="UP000237682"/>
    </source>
</evidence>
<reference evidence="3 4" key="1">
    <citation type="submission" date="2018-02" db="EMBL/GenBank/DDBJ databases">
        <title>Whole genome sequencing of endophytic bacterium.</title>
        <authorList>
            <person name="Eedara R."/>
            <person name="Podile A.R."/>
        </authorList>
    </citation>
    <scope>NUCLEOTIDE SEQUENCE [LARGE SCALE GENOMIC DNA]</scope>
    <source>
        <strain evidence="3 4">RP1T</strain>
    </source>
</reference>
<dbReference type="GO" id="GO:0005576">
    <property type="term" value="C:extracellular region"/>
    <property type="evidence" value="ECO:0007669"/>
    <property type="project" value="TreeGrafter"/>
</dbReference>
<feature type="domain" description="Lysozyme inhibitor LprI-like N-terminal" evidence="2">
    <location>
        <begin position="53"/>
        <end position="125"/>
    </location>
</feature>
<feature type="chain" id="PRO_5015404972" description="Lysozyme inhibitor LprI-like N-terminal domain-containing protein" evidence="1">
    <location>
        <begin position="37"/>
        <end position="401"/>
    </location>
</feature>
<feature type="signal peptide" evidence="1">
    <location>
        <begin position="1"/>
        <end position="36"/>
    </location>
</feature>
<dbReference type="AlphaFoldDB" id="A0A2S9QBF0"/>
<comment type="caution">
    <text evidence="3">The sequence shown here is derived from an EMBL/GenBank/DDBJ whole genome shotgun (WGS) entry which is preliminary data.</text>
</comment>
<keyword evidence="4" id="KW-1185">Reference proteome</keyword>
<evidence type="ECO:0000259" key="2">
    <source>
        <dbReference type="Pfam" id="PF07007"/>
    </source>
</evidence>
<dbReference type="InterPro" id="IPR009739">
    <property type="entry name" value="LprI-like_N"/>
</dbReference>
<dbReference type="Gene3D" id="1.20.1270.180">
    <property type="match status" value="1"/>
</dbReference>
<dbReference type="PANTHER" id="PTHR37549:SF1">
    <property type="entry name" value="LIPOPROTEIN LPRI"/>
    <property type="match status" value="1"/>
</dbReference>
<dbReference type="InterPro" id="IPR052755">
    <property type="entry name" value="Lysozyme_Inhibitor_LprI"/>
</dbReference>
<protein>
    <recommendedName>
        <fullName evidence="2">Lysozyme inhibitor LprI-like N-terminal domain-containing protein</fullName>
    </recommendedName>
</protein>
<evidence type="ECO:0000256" key="1">
    <source>
        <dbReference type="SAM" id="SignalP"/>
    </source>
</evidence>
<dbReference type="Proteomes" id="UP000237682">
    <property type="component" value="Unassembled WGS sequence"/>
</dbReference>
<proteinExistence type="predicted"/>
<dbReference type="RefSeq" id="WP_105862896.1">
    <property type="nucleotide sequence ID" value="NZ_PUEJ01000005.1"/>
</dbReference>
<keyword evidence="1" id="KW-0732">Signal</keyword>
<dbReference type="Pfam" id="PF07007">
    <property type="entry name" value="LprI"/>
    <property type="match status" value="1"/>
</dbReference>